<accession>A0ABW4MA75</accession>
<protein>
    <submittedName>
        <fullName evidence="7">Peroxiredoxin</fullName>
        <ecNumber evidence="7">1.11.1.24</ecNumber>
    </submittedName>
</protein>
<dbReference type="SUPFAM" id="SSF52833">
    <property type="entry name" value="Thioredoxin-like"/>
    <property type="match status" value="1"/>
</dbReference>
<evidence type="ECO:0000256" key="5">
    <source>
        <dbReference type="ARBA" id="ARBA00023284"/>
    </source>
</evidence>
<keyword evidence="3 7" id="KW-0560">Oxidoreductase</keyword>
<dbReference type="GO" id="GO:0140824">
    <property type="term" value="F:thioredoxin-dependent peroxiredoxin activity"/>
    <property type="evidence" value="ECO:0007669"/>
    <property type="project" value="UniProtKB-EC"/>
</dbReference>
<dbReference type="InterPro" id="IPR013740">
    <property type="entry name" value="Redoxin"/>
</dbReference>
<organism evidence="7 8">
    <name type="scientific">Rhizobium helianthi</name>
    <dbReference type="NCBI Taxonomy" id="1132695"/>
    <lineage>
        <taxon>Bacteria</taxon>
        <taxon>Pseudomonadati</taxon>
        <taxon>Pseudomonadota</taxon>
        <taxon>Alphaproteobacteria</taxon>
        <taxon>Hyphomicrobiales</taxon>
        <taxon>Rhizobiaceae</taxon>
        <taxon>Rhizobium/Agrobacterium group</taxon>
        <taxon>Rhizobium</taxon>
    </lineage>
</organism>
<evidence type="ECO:0000256" key="3">
    <source>
        <dbReference type="ARBA" id="ARBA00023002"/>
    </source>
</evidence>
<keyword evidence="1 7" id="KW-0575">Peroxidase</keyword>
<dbReference type="Pfam" id="PF08534">
    <property type="entry name" value="Redoxin"/>
    <property type="match status" value="1"/>
</dbReference>
<dbReference type="EMBL" id="JBHUEQ010000032">
    <property type="protein sequence ID" value="MFD1747146.1"/>
    <property type="molecule type" value="Genomic_DNA"/>
</dbReference>
<reference evidence="8" key="1">
    <citation type="journal article" date="2019" name="Int. J. Syst. Evol. Microbiol.">
        <title>The Global Catalogue of Microorganisms (GCM) 10K type strain sequencing project: providing services to taxonomists for standard genome sequencing and annotation.</title>
        <authorList>
            <consortium name="The Broad Institute Genomics Platform"/>
            <consortium name="The Broad Institute Genome Sequencing Center for Infectious Disease"/>
            <person name="Wu L."/>
            <person name="Ma J."/>
        </authorList>
    </citation>
    <scope>NUCLEOTIDE SEQUENCE [LARGE SCALE GENOMIC DNA]</scope>
    <source>
        <strain evidence="8">CG52</strain>
    </source>
</reference>
<dbReference type="RefSeq" id="WP_377403876.1">
    <property type="nucleotide sequence ID" value="NZ_JBHUEQ010000032.1"/>
</dbReference>
<dbReference type="PANTHER" id="PTHR42801:SF21">
    <property type="entry name" value="BCPB PROTEIN"/>
    <property type="match status" value="1"/>
</dbReference>
<comment type="caution">
    <text evidence="7">The sequence shown here is derived from an EMBL/GenBank/DDBJ whole genome shotgun (WGS) entry which is preliminary data.</text>
</comment>
<dbReference type="CDD" id="cd03017">
    <property type="entry name" value="PRX_BCP"/>
    <property type="match status" value="1"/>
</dbReference>
<keyword evidence="5" id="KW-0676">Redox-active center</keyword>
<name>A0ABW4MA75_9HYPH</name>
<dbReference type="Gene3D" id="3.40.30.10">
    <property type="entry name" value="Glutaredoxin"/>
    <property type="match status" value="1"/>
</dbReference>
<keyword evidence="4" id="KW-1015">Disulfide bond</keyword>
<dbReference type="PANTHER" id="PTHR42801">
    <property type="entry name" value="THIOREDOXIN-DEPENDENT PEROXIDE REDUCTASE"/>
    <property type="match status" value="1"/>
</dbReference>
<dbReference type="Proteomes" id="UP001597322">
    <property type="component" value="Unassembled WGS sequence"/>
</dbReference>
<keyword evidence="8" id="KW-1185">Reference proteome</keyword>
<evidence type="ECO:0000256" key="4">
    <source>
        <dbReference type="ARBA" id="ARBA00023157"/>
    </source>
</evidence>
<feature type="domain" description="Redoxin" evidence="6">
    <location>
        <begin position="16"/>
        <end position="167"/>
    </location>
</feature>
<sequence length="177" mass="19490">MDVQSENLVSRLCGLRLPSILLDDTDGHKIDLSALAGLGVIYIYPRTSPADGTALPGWDVIPGARGCTPQSCAFRDHFAELRALGVRYLYGLSTQETAYQREAAARLHLPFALLSDAQLELASRLDLPSFVAGGEALLRRMTLIIQDGCIRHVFYPIPSPERNAEQVMDWLNGSRPR</sequence>
<evidence type="ECO:0000256" key="1">
    <source>
        <dbReference type="ARBA" id="ARBA00022559"/>
    </source>
</evidence>
<evidence type="ECO:0000313" key="7">
    <source>
        <dbReference type="EMBL" id="MFD1747146.1"/>
    </source>
</evidence>
<keyword evidence="2" id="KW-0049">Antioxidant</keyword>
<evidence type="ECO:0000259" key="6">
    <source>
        <dbReference type="Pfam" id="PF08534"/>
    </source>
</evidence>
<dbReference type="EC" id="1.11.1.24" evidence="7"/>
<dbReference type="InterPro" id="IPR050924">
    <property type="entry name" value="Peroxiredoxin_BCP/PrxQ"/>
</dbReference>
<dbReference type="InterPro" id="IPR036249">
    <property type="entry name" value="Thioredoxin-like_sf"/>
</dbReference>
<evidence type="ECO:0000256" key="2">
    <source>
        <dbReference type="ARBA" id="ARBA00022862"/>
    </source>
</evidence>
<evidence type="ECO:0000313" key="8">
    <source>
        <dbReference type="Proteomes" id="UP001597322"/>
    </source>
</evidence>
<proteinExistence type="predicted"/>
<gene>
    <name evidence="7" type="ORF">ACFSE1_16880</name>
</gene>